<dbReference type="AlphaFoldDB" id="A0A3D9USX4"/>
<dbReference type="InterPro" id="IPR016181">
    <property type="entry name" value="Acyl_CoA_acyltransferase"/>
</dbReference>
<reference evidence="2 3" key="1">
    <citation type="submission" date="2018-08" db="EMBL/GenBank/DDBJ databases">
        <title>Sequencing the genomes of 1000 actinobacteria strains.</title>
        <authorList>
            <person name="Klenk H.-P."/>
        </authorList>
    </citation>
    <scope>NUCLEOTIDE SEQUENCE [LARGE SCALE GENOMIC DNA]</scope>
    <source>
        <strain evidence="2 3">DSM 22967</strain>
    </source>
</reference>
<sequence length="268" mass="29483">MTEQSPENPAALLRAYDEQLRRDAEVAGADQVSEDGPLVRGVFSWGGFVSYRDLDGVGDLDALIARTVAYYRDETAVDQFEWKTRGHDLPVDLTERLLAHGFGAEEIETVMAGSVERLVAEVPLPDGVTIKQATDPADITRAAVLQFDVFGDGPTPEQAEERLARSKGYGSLWMAEFDGQAISAGRLEIVPGTEFAGLWGGVTQADWRGKGIYRGLTAARARHARERGVRYLHSDSLETSRPILERSGLVKITTTTPYVWHRHAESRA</sequence>
<dbReference type="InterPro" id="IPR000182">
    <property type="entry name" value="GNAT_dom"/>
</dbReference>
<gene>
    <name evidence="2" type="ORF">DFJ65_0713</name>
</gene>
<name>A0A3D9USX4_9MICO</name>
<protein>
    <submittedName>
        <fullName evidence="2">Acetyltransferase (GNAT) family protein</fullName>
    </submittedName>
</protein>
<proteinExistence type="predicted"/>
<keyword evidence="2" id="KW-0808">Transferase</keyword>
<accession>A0A3D9USX4</accession>
<evidence type="ECO:0000313" key="2">
    <source>
        <dbReference type="EMBL" id="REF29745.1"/>
    </source>
</evidence>
<dbReference type="Pfam" id="PF00583">
    <property type="entry name" value="Acetyltransf_1"/>
    <property type="match status" value="1"/>
</dbReference>
<keyword evidence="3" id="KW-1185">Reference proteome</keyword>
<dbReference type="PROSITE" id="PS51186">
    <property type="entry name" value="GNAT"/>
    <property type="match status" value="1"/>
</dbReference>
<dbReference type="GO" id="GO:0016747">
    <property type="term" value="F:acyltransferase activity, transferring groups other than amino-acyl groups"/>
    <property type="evidence" value="ECO:0007669"/>
    <property type="project" value="InterPro"/>
</dbReference>
<dbReference type="OrthoDB" id="164800at2"/>
<evidence type="ECO:0000259" key="1">
    <source>
        <dbReference type="PROSITE" id="PS51186"/>
    </source>
</evidence>
<dbReference type="SUPFAM" id="SSF55729">
    <property type="entry name" value="Acyl-CoA N-acyltransferases (Nat)"/>
    <property type="match status" value="1"/>
</dbReference>
<organism evidence="2 3">
    <name type="scientific">Calidifontibacter indicus</name>
    <dbReference type="NCBI Taxonomy" id="419650"/>
    <lineage>
        <taxon>Bacteria</taxon>
        <taxon>Bacillati</taxon>
        <taxon>Actinomycetota</taxon>
        <taxon>Actinomycetes</taxon>
        <taxon>Micrococcales</taxon>
        <taxon>Dermacoccaceae</taxon>
        <taxon>Calidifontibacter</taxon>
    </lineage>
</organism>
<dbReference type="Gene3D" id="3.40.630.30">
    <property type="match status" value="1"/>
</dbReference>
<dbReference type="RefSeq" id="WP_115921836.1">
    <property type="nucleotide sequence ID" value="NZ_QTUA01000001.1"/>
</dbReference>
<evidence type="ECO:0000313" key="3">
    <source>
        <dbReference type="Proteomes" id="UP000256253"/>
    </source>
</evidence>
<dbReference type="Proteomes" id="UP000256253">
    <property type="component" value="Unassembled WGS sequence"/>
</dbReference>
<dbReference type="EMBL" id="QTUA01000001">
    <property type="protein sequence ID" value="REF29745.1"/>
    <property type="molecule type" value="Genomic_DNA"/>
</dbReference>
<feature type="domain" description="N-acetyltransferase" evidence="1">
    <location>
        <begin position="128"/>
        <end position="268"/>
    </location>
</feature>
<comment type="caution">
    <text evidence="2">The sequence shown here is derived from an EMBL/GenBank/DDBJ whole genome shotgun (WGS) entry which is preliminary data.</text>
</comment>